<comment type="caution">
    <text evidence="1">The sequence shown here is derived from an EMBL/GenBank/DDBJ whole genome shotgun (WGS) entry which is preliminary data.</text>
</comment>
<dbReference type="CDD" id="cd17040">
    <property type="entry name" value="Ubl_MoaD_like"/>
    <property type="match status" value="1"/>
</dbReference>
<dbReference type="AlphaFoldDB" id="A0A972VVI2"/>
<dbReference type="InterPro" id="IPR016155">
    <property type="entry name" value="Mopterin_synth/thiamin_S_b"/>
</dbReference>
<dbReference type="InterPro" id="IPR003749">
    <property type="entry name" value="ThiS/MoaD-like"/>
</dbReference>
<dbReference type="Proteomes" id="UP000754644">
    <property type="component" value="Unassembled WGS sequence"/>
</dbReference>
<dbReference type="EMBL" id="JABMOJ010000244">
    <property type="protein sequence ID" value="NQV65013.1"/>
    <property type="molecule type" value="Genomic_DNA"/>
</dbReference>
<reference evidence="1" key="1">
    <citation type="submission" date="2020-05" db="EMBL/GenBank/DDBJ databases">
        <title>Sulfur intermediates as new biogeochemical hubs in an aquatic model microbial ecosystem.</title>
        <authorList>
            <person name="Vigneron A."/>
        </authorList>
    </citation>
    <scope>NUCLEOTIDE SEQUENCE</scope>
    <source>
        <strain evidence="1">Bin.250</strain>
    </source>
</reference>
<organism evidence="1 2">
    <name type="scientific">SAR86 cluster bacterium</name>
    <dbReference type="NCBI Taxonomy" id="2030880"/>
    <lineage>
        <taxon>Bacteria</taxon>
        <taxon>Pseudomonadati</taxon>
        <taxon>Pseudomonadota</taxon>
        <taxon>Gammaproteobacteria</taxon>
        <taxon>SAR86 cluster</taxon>
    </lineage>
</organism>
<evidence type="ECO:0000313" key="1">
    <source>
        <dbReference type="EMBL" id="NQV65013.1"/>
    </source>
</evidence>
<dbReference type="Pfam" id="PF02597">
    <property type="entry name" value="ThiS"/>
    <property type="match status" value="1"/>
</dbReference>
<protein>
    <submittedName>
        <fullName evidence="1">MoaD/ThiS family protein</fullName>
    </submittedName>
</protein>
<name>A0A972VVI2_9GAMM</name>
<dbReference type="Gene3D" id="3.10.20.30">
    <property type="match status" value="1"/>
</dbReference>
<accession>A0A972VVI2</accession>
<gene>
    <name evidence="1" type="ORF">HQ497_06585</name>
</gene>
<dbReference type="SUPFAM" id="SSF54285">
    <property type="entry name" value="MoaD/ThiS"/>
    <property type="match status" value="1"/>
</dbReference>
<dbReference type="InterPro" id="IPR012675">
    <property type="entry name" value="Beta-grasp_dom_sf"/>
</dbReference>
<sequence>MPRISLTSSLRDAVDGAESIELHAETIGEMFAKLAERYPRMADRIDAGIAVAIDGQIYRDDWNTKIPADAAEVFLLPRIQGG</sequence>
<evidence type="ECO:0000313" key="2">
    <source>
        <dbReference type="Proteomes" id="UP000754644"/>
    </source>
</evidence>
<proteinExistence type="predicted"/>